<dbReference type="InterPro" id="IPR051414">
    <property type="entry name" value="Adenylate-forming_Reductase"/>
</dbReference>
<dbReference type="Gene3D" id="3.40.50.12780">
    <property type="entry name" value="N-terminal domain of ligase-like"/>
    <property type="match status" value="1"/>
</dbReference>
<reference evidence="5 6" key="1">
    <citation type="submission" date="2024-01" db="EMBL/GenBank/DDBJ databases">
        <title>A draft genome for the cacao thread blight pathogen Marasmiellus scandens.</title>
        <authorList>
            <person name="Baruah I.K."/>
            <person name="Leung J."/>
            <person name="Bukari Y."/>
            <person name="Amoako-Attah I."/>
            <person name="Meinhardt L.W."/>
            <person name="Bailey B.A."/>
            <person name="Cohen S.P."/>
        </authorList>
    </citation>
    <scope>NUCLEOTIDE SEQUENCE [LARGE SCALE GENOMIC DNA]</scope>
    <source>
        <strain evidence="5 6">GH-19</strain>
    </source>
</reference>
<dbReference type="InterPro" id="IPR036736">
    <property type="entry name" value="ACP-like_sf"/>
</dbReference>
<feature type="domain" description="AMP-dependent synthetase/ligase" evidence="3">
    <location>
        <begin position="94"/>
        <end position="372"/>
    </location>
</feature>
<evidence type="ECO:0000313" key="5">
    <source>
        <dbReference type="EMBL" id="KAK7447005.1"/>
    </source>
</evidence>
<evidence type="ECO:0000256" key="1">
    <source>
        <dbReference type="ARBA" id="ARBA00022450"/>
    </source>
</evidence>
<keyword evidence="6" id="KW-1185">Reference proteome</keyword>
<organism evidence="5 6">
    <name type="scientific">Marasmiellus scandens</name>
    <dbReference type="NCBI Taxonomy" id="2682957"/>
    <lineage>
        <taxon>Eukaryota</taxon>
        <taxon>Fungi</taxon>
        <taxon>Dikarya</taxon>
        <taxon>Basidiomycota</taxon>
        <taxon>Agaricomycotina</taxon>
        <taxon>Agaricomycetes</taxon>
        <taxon>Agaricomycetidae</taxon>
        <taxon>Agaricales</taxon>
        <taxon>Marasmiineae</taxon>
        <taxon>Omphalotaceae</taxon>
        <taxon>Marasmiellus</taxon>
    </lineage>
</organism>
<keyword evidence="1" id="KW-0596">Phosphopantetheine</keyword>
<sequence length="1084" mass="121286">MPSLPRTQALQSKTFRVPPLDGSMTWLQMYDWHETHSPNHRVFIFSGQDGLVTEIFWPQFVAAMYVSARLIANQVLSMSGDIEDSPVIGVLATSDTISTFTTMLGIMRANYILFPISPRNSPNAIAHLIDKLRIKHLILGRDVSMQTLATAAFDVLQQEYHYLAVDLPNMALLPTFEELFTPISEDELNRIRKEIPLTRVKPDDIQFYLHSSGSTAYPKPIAYTVYGLIQYGIVPWGGDRDLTDKVFSVHVLPLFHGMGMFQMVSTAFCGIVLGCFAPKHPAILPTPENALEGAMRTQCNYIFSVPAMIEAWAQQPSAVHWLSSRDGLMVSGGALQKQIGDKLVAQGVPLMNIYGSTECGVASHYIPKLKLDDAWDYFRFSPFIKPYLVPYGENTFELTIGATEYFTPYAVNCKIEGLDACSTSDIMIEHPTKRGYWKVFGRADLQIVHSTGEKTNPTPLESIMNQDPRVTASVMFGNGRFQAGILVEPKQELKFDPSNVERLSEFRNMIWDTVEKINSVAPQHARIFKEMILVAHPSKPFTFTAKNTARQPAILREYAPEISALYDSIQESTQPNIPIPKEWDTTSVKQFVGAIVKNVMGNYTLQDQDDIFQHGCDSLQATWIKNSLLRALRDSSELETRDVTRNFVYDYPTIEALTRFVLLTSQNGIIVLDPGVDLKREGMIQMVEKYSMNFPANNSHKKEPSNPQTVLLTGSTGALGCHIIAALNSSPDVSRIYALVRSRKGDIFEQQKRAFVKQGICEDILQSEKIVLLPVEFGSERFGIPLDIFETMQESTTHVIANAWPVDFNMGLTAFEPNIKVLRQLADFSLSAGASLVYISSIGVFQNFSSNDALPFQEAPLEPEVATSTGYSQSKWVSEEILRNAFKEAGLNSIIVRLGQVSGNNKSGAWNNKEWLPSMIKSAKDLGCIPDDKRVVSWIPAETAAQAITDFLCVASNPTVSQEPRFAHLMHPRPVPWSTLAHLIAMHLSVDLVPYSEWLKRLEEHIYPGSDEDAHNPTPALRLLYFYQSLLDRFDNENCEAFGLPPLSSRNALEWSSTLSDPGLLPVGEESVGHWLEYWGLIET</sequence>
<dbReference type="Gene3D" id="3.40.50.720">
    <property type="entry name" value="NAD(P)-binding Rossmann-like Domain"/>
    <property type="match status" value="1"/>
</dbReference>
<dbReference type="PANTHER" id="PTHR43439:SF2">
    <property type="entry name" value="ENZYME, PUTATIVE (JCVI)-RELATED"/>
    <property type="match status" value="1"/>
</dbReference>
<dbReference type="SUPFAM" id="SSF56801">
    <property type="entry name" value="Acetyl-CoA synthetase-like"/>
    <property type="match status" value="1"/>
</dbReference>
<keyword evidence="2" id="KW-0597">Phosphoprotein</keyword>
<evidence type="ECO:0000256" key="2">
    <source>
        <dbReference type="ARBA" id="ARBA00022553"/>
    </source>
</evidence>
<dbReference type="InterPro" id="IPR013120">
    <property type="entry name" value="FAR_NAD-bd"/>
</dbReference>
<dbReference type="EMBL" id="JBANRG010000042">
    <property type="protein sequence ID" value="KAK7447005.1"/>
    <property type="molecule type" value="Genomic_DNA"/>
</dbReference>
<dbReference type="PANTHER" id="PTHR43439">
    <property type="entry name" value="PHENYLACETATE-COENZYME A LIGASE"/>
    <property type="match status" value="1"/>
</dbReference>
<feature type="domain" description="Thioester reductase (TE)" evidence="4">
    <location>
        <begin position="712"/>
        <end position="948"/>
    </location>
</feature>
<accession>A0ABR1J3D5</accession>
<dbReference type="Proteomes" id="UP001498398">
    <property type="component" value="Unassembled WGS sequence"/>
</dbReference>
<dbReference type="SUPFAM" id="SSF51735">
    <property type="entry name" value="NAD(P)-binding Rossmann-fold domains"/>
    <property type="match status" value="1"/>
</dbReference>
<evidence type="ECO:0008006" key="7">
    <source>
        <dbReference type="Google" id="ProtNLM"/>
    </source>
</evidence>
<dbReference type="InterPro" id="IPR036291">
    <property type="entry name" value="NAD(P)-bd_dom_sf"/>
</dbReference>
<dbReference type="Pfam" id="PF00501">
    <property type="entry name" value="AMP-binding"/>
    <property type="match status" value="1"/>
</dbReference>
<dbReference type="Pfam" id="PF07993">
    <property type="entry name" value="NAD_binding_4"/>
    <property type="match status" value="1"/>
</dbReference>
<gene>
    <name evidence="5" type="ORF">VKT23_014218</name>
</gene>
<dbReference type="Pfam" id="PF23562">
    <property type="entry name" value="AMP-binding_C_3"/>
    <property type="match status" value="1"/>
</dbReference>
<dbReference type="InterPro" id="IPR042099">
    <property type="entry name" value="ANL_N_sf"/>
</dbReference>
<dbReference type="InterPro" id="IPR000873">
    <property type="entry name" value="AMP-dep_synth/lig_dom"/>
</dbReference>
<evidence type="ECO:0000313" key="6">
    <source>
        <dbReference type="Proteomes" id="UP001498398"/>
    </source>
</evidence>
<comment type="caution">
    <text evidence="5">The sequence shown here is derived from an EMBL/GenBank/DDBJ whole genome shotgun (WGS) entry which is preliminary data.</text>
</comment>
<evidence type="ECO:0000259" key="3">
    <source>
        <dbReference type="Pfam" id="PF00501"/>
    </source>
</evidence>
<dbReference type="SUPFAM" id="SSF47336">
    <property type="entry name" value="ACP-like"/>
    <property type="match status" value="1"/>
</dbReference>
<name>A0ABR1J3D5_9AGAR</name>
<proteinExistence type="predicted"/>
<protein>
    <recommendedName>
        <fullName evidence="7">Acetyl-CoA synthetase-like protein</fullName>
    </recommendedName>
</protein>
<dbReference type="Gene3D" id="1.10.1200.10">
    <property type="entry name" value="ACP-like"/>
    <property type="match status" value="1"/>
</dbReference>
<evidence type="ECO:0000259" key="4">
    <source>
        <dbReference type="Pfam" id="PF07993"/>
    </source>
</evidence>